<dbReference type="EMBL" id="CAJNOO010001623">
    <property type="protein sequence ID" value="CAF1179076.1"/>
    <property type="molecule type" value="Genomic_DNA"/>
</dbReference>
<gene>
    <name evidence="6" type="ORF">RFH988_LOCUS23403</name>
</gene>
<feature type="region of interest" description="Disordered" evidence="3">
    <location>
        <begin position="175"/>
        <end position="207"/>
    </location>
</feature>
<feature type="compositionally biased region" description="Polar residues" evidence="3">
    <location>
        <begin position="191"/>
        <end position="205"/>
    </location>
</feature>
<sequence>MEDRLSQLTEEFKKIYQENEFNEIKIDRIKTQLTNLTKELDQFRNVRIKKENTSFIEKFSVVVSSETCQEKKVNQTDLNKNQTKLTEDFNRSSNTSNPIDSSPLVDINSIHLSSAHDTGSKTDQTHQEFVDLQDEPYGTDNERHATFSSDFENGSIDLLSSNNDGTSSTSVRFRNATNQHAHDDNKDTRASGKSTICTDINTNDRMPQGGQVVRRRRINAAAHHTRGKNYSSDEFNSGSRRLHSECDNICSGFNLNIVDCTTDSAMSPNDSKSSMFDKPSHRIDQYEGYDYNEKASFSGSKSDVASQNSNINDSDEFRNSSTRASFNISGRMHRGRRGLYREQRRSGVRDNPGAGRGSASRNCFNCNKPGHFRRECPEERKLRDNGGDGFHNSDVKTHILKNRMKRTVLFILPIISTLLQCHADELSNRKHPPSPLCLIISSTCERALQIECEARKLACRTAVVPYELLHKCTARKCILFTNGKYSILAVTFVIARGLDFPLIDLVVNYDLPNTNDFYIYRRADHLNKSILLFDPGRESDRKTAPELILKLSRVGQVIPVLLKKFGDVGNIEFYHDDQNNHLNRQHQTSRPTVGTTSVGATIED</sequence>
<dbReference type="InterPro" id="IPR027417">
    <property type="entry name" value="P-loop_NTPase"/>
</dbReference>
<dbReference type="Proteomes" id="UP000663882">
    <property type="component" value="Unassembled WGS sequence"/>
</dbReference>
<evidence type="ECO:0000256" key="2">
    <source>
        <dbReference type="SAM" id="Coils"/>
    </source>
</evidence>
<evidence type="ECO:0008006" key="8">
    <source>
        <dbReference type="Google" id="ProtNLM"/>
    </source>
</evidence>
<feature type="region of interest" description="Disordered" evidence="3">
    <location>
        <begin position="83"/>
        <end position="104"/>
    </location>
</feature>
<dbReference type="Gene3D" id="3.40.50.300">
    <property type="entry name" value="P-loop containing nucleotide triphosphate hydrolases"/>
    <property type="match status" value="1"/>
</dbReference>
<dbReference type="SUPFAM" id="SSF57756">
    <property type="entry name" value="Retrovirus zinc finger-like domains"/>
    <property type="match status" value="1"/>
</dbReference>
<organism evidence="6 7">
    <name type="scientific">Rotaria sordida</name>
    <dbReference type="NCBI Taxonomy" id="392033"/>
    <lineage>
        <taxon>Eukaryota</taxon>
        <taxon>Metazoa</taxon>
        <taxon>Spiralia</taxon>
        <taxon>Gnathifera</taxon>
        <taxon>Rotifera</taxon>
        <taxon>Eurotatoria</taxon>
        <taxon>Bdelloidea</taxon>
        <taxon>Philodinida</taxon>
        <taxon>Philodinidae</taxon>
        <taxon>Rotaria</taxon>
    </lineage>
</organism>
<dbReference type="Gene3D" id="4.10.60.10">
    <property type="entry name" value="Zinc finger, CCHC-type"/>
    <property type="match status" value="1"/>
</dbReference>
<dbReference type="InterPro" id="IPR001878">
    <property type="entry name" value="Znf_CCHC"/>
</dbReference>
<dbReference type="PROSITE" id="PS50158">
    <property type="entry name" value="ZF_CCHC"/>
    <property type="match status" value="1"/>
</dbReference>
<proteinExistence type="predicted"/>
<accession>A0A814UR88</accession>
<dbReference type="GO" id="GO:0008270">
    <property type="term" value="F:zinc ion binding"/>
    <property type="evidence" value="ECO:0007669"/>
    <property type="project" value="UniProtKB-KW"/>
</dbReference>
<keyword evidence="2" id="KW-0175">Coiled coil</keyword>
<evidence type="ECO:0000256" key="1">
    <source>
        <dbReference type="PROSITE-ProRule" id="PRU00047"/>
    </source>
</evidence>
<dbReference type="InterPro" id="IPR001650">
    <property type="entry name" value="Helicase_C-like"/>
</dbReference>
<feature type="compositionally biased region" description="Polar residues" evidence="3">
    <location>
        <begin position="91"/>
        <end position="100"/>
    </location>
</feature>
<evidence type="ECO:0000256" key="3">
    <source>
        <dbReference type="SAM" id="MobiDB-lite"/>
    </source>
</evidence>
<dbReference type="SUPFAM" id="SSF52540">
    <property type="entry name" value="P-loop containing nucleoside triphosphate hydrolases"/>
    <property type="match status" value="1"/>
</dbReference>
<name>A0A814UR88_9BILA</name>
<feature type="region of interest" description="Disordered" evidence="3">
    <location>
        <begin position="296"/>
        <end position="318"/>
    </location>
</feature>
<feature type="domain" description="CCHC-type" evidence="4">
    <location>
        <begin position="363"/>
        <end position="378"/>
    </location>
</feature>
<dbReference type="InterPro" id="IPR036875">
    <property type="entry name" value="Znf_CCHC_sf"/>
</dbReference>
<feature type="region of interest" description="Disordered" evidence="3">
    <location>
        <begin position="579"/>
        <end position="604"/>
    </location>
</feature>
<keyword evidence="1" id="KW-0862">Zinc</keyword>
<protein>
    <recommendedName>
        <fullName evidence="8">CCHC-type domain-containing protein</fullName>
    </recommendedName>
</protein>
<evidence type="ECO:0000313" key="7">
    <source>
        <dbReference type="Proteomes" id="UP000663882"/>
    </source>
</evidence>
<dbReference type="AlphaFoldDB" id="A0A814UR88"/>
<comment type="caution">
    <text evidence="6">The sequence shown here is derived from an EMBL/GenBank/DDBJ whole genome shotgun (WGS) entry which is preliminary data.</text>
</comment>
<feature type="compositionally biased region" description="Polar residues" evidence="3">
    <location>
        <begin position="296"/>
        <end position="312"/>
    </location>
</feature>
<keyword evidence="1" id="KW-0479">Metal-binding</keyword>
<dbReference type="GO" id="GO:0003676">
    <property type="term" value="F:nucleic acid binding"/>
    <property type="evidence" value="ECO:0007669"/>
    <property type="project" value="InterPro"/>
</dbReference>
<dbReference type="SMART" id="SM00343">
    <property type="entry name" value="ZnF_C2HC"/>
    <property type="match status" value="1"/>
</dbReference>
<evidence type="ECO:0000313" key="6">
    <source>
        <dbReference type="EMBL" id="CAF1179076.1"/>
    </source>
</evidence>
<keyword evidence="1" id="KW-0863">Zinc-finger</keyword>
<feature type="compositionally biased region" description="Basic and acidic residues" evidence="3">
    <location>
        <begin position="180"/>
        <end position="190"/>
    </location>
</feature>
<reference evidence="6" key="1">
    <citation type="submission" date="2021-02" db="EMBL/GenBank/DDBJ databases">
        <authorList>
            <person name="Nowell W R."/>
        </authorList>
    </citation>
    <scope>NUCLEOTIDE SEQUENCE</scope>
</reference>
<dbReference type="PROSITE" id="PS51194">
    <property type="entry name" value="HELICASE_CTER"/>
    <property type="match status" value="1"/>
</dbReference>
<dbReference type="Pfam" id="PF00098">
    <property type="entry name" value="zf-CCHC"/>
    <property type="match status" value="1"/>
</dbReference>
<dbReference type="PANTHER" id="PTHR47958">
    <property type="entry name" value="ATP-DEPENDENT RNA HELICASE DBP3"/>
    <property type="match status" value="1"/>
</dbReference>
<feature type="compositionally biased region" description="Polar residues" evidence="3">
    <location>
        <begin position="580"/>
        <end position="604"/>
    </location>
</feature>
<evidence type="ECO:0000259" key="5">
    <source>
        <dbReference type="PROSITE" id="PS51194"/>
    </source>
</evidence>
<feature type="domain" description="Helicase C-terminal" evidence="5">
    <location>
        <begin position="418"/>
        <end position="566"/>
    </location>
</feature>
<dbReference type="Pfam" id="PF00271">
    <property type="entry name" value="Helicase_C"/>
    <property type="match status" value="1"/>
</dbReference>
<feature type="coiled-coil region" evidence="2">
    <location>
        <begin position="19"/>
        <end position="53"/>
    </location>
</feature>
<evidence type="ECO:0000259" key="4">
    <source>
        <dbReference type="PROSITE" id="PS50158"/>
    </source>
</evidence>